<dbReference type="PANTHER" id="PTHR40943">
    <property type="entry name" value="CYTOPLASMIC PROTEIN-RELATED"/>
    <property type="match status" value="1"/>
</dbReference>
<dbReference type="Proteomes" id="UP000295510">
    <property type="component" value="Unassembled WGS sequence"/>
</dbReference>
<dbReference type="AlphaFoldDB" id="A0A4R6UNW1"/>
<organism evidence="2 3">
    <name type="scientific">Tepidicella xavieri</name>
    <dbReference type="NCBI Taxonomy" id="360241"/>
    <lineage>
        <taxon>Bacteria</taxon>
        <taxon>Pseudomonadati</taxon>
        <taxon>Pseudomonadota</taxon>
        <taxon>Betaproteobacteria</taxon>
        <taxon>Burkholderiales</taxon>
        <taxon>Tepidicella</taxon>
    </lineage>
</organism>
<protein>
    <recommendedName>
        <fullName evidence="1">(S)-ureidoglycine aminohydrolase cupin domain-containing protein</fullName>
    </recommendedName>
</protein>
<evidence type="ECO:0000313" key="3">
    <source>
        <dbReference type="Proteomes" id="UP000295510"/>
    </source>
</evidence>
<dbReference type="Gene3D" id="2.60.120.10">
    <property type="entry name" value="Jelly Rolls"/>
    <property type="match status" value="1"/>
</dbReference>
<comment type="caution">
    <text evidence="2">The sequence shown here is derived from an EMBL/GenBank/DDBJ whole genome shotgun (WGS) entry which is preliminary data.</text>
</comment>
<dbReference type="InterPro" id="IPR008579">
    <property type="entry name" value="UGlyAH_Cupin_dom"/>
</dbReference>
<sequence length="123" mass="13619">MSAYDLLAFGHPMPGEPDVSHPQPDRRITGNPRRETWNLLDAPLGAAQTLSTGIWRCEPGKWAIRFGPTEREIFTVLQGRCRVYRDDGSSEEAGPGQSIHLPPGFTGAFEVIETVVKVYVIVE</sequence>
<dbReference type="Pfam" id="PF05899">
    <property type="entry name" value="Cupin_3"/>
    <property type="match status" value="1"/>
</dbReference>
<dbReference type="PANTHER" id="PTHR40943:SF1">
    <property type="entry name" value="CYTOPLASMIC PROTEIN"/>
    <property type="match status" value="1"/>
</dbReference>
<dbReference type="CDD" id="cd02227">
    <property type="entry name" value="cupin_TM1112-like"/>
    <property type="match status" value="1"/>
</dbReference>
<evidence type="ECO:0000313" key="2">
    <source>
        <dbReference type="EMBL" id="TDQ44914.1"/>
    </source>
</evidence>
<dbReference type="RefSeq" id="WP_245988807.1">
    <property type="nucleotide sequence ID" value="NZ_SNYL01000002.1"/>
</dbReference>
<dbReference type="EMBL" id="SNYL01000002">
    <property type="protein sequence ID" value="TDQ44914.1"/>
    <property type="molecule type" value="Genomic_DNA"/>
</dbReference>
<reference evidence="2 3" key="1">
    <citation type="submission" date="2019-03" db="EMBL/GenBank/DDBJ databases">
        <title>Genomic Encyclopedia of Type Strains, Phase IV (KMG-IV): sequencing the most valuable type-strain genomes for metagenomic binning, comparative biology and taxonomic classification.</title>
        <authorList>
            <person name="Goeker M."/>
        </authorList>
    </citation>
    <scope>NUCLEOTIDE SEQUENCE [LARGE SCALE GENOMIC DNA]</scope>
    <source>
        <strain evidence="2 3">DSM 19605</strain>
    </source>
</reference>
<gene>
    <name evidence="2" type="ORF">DFR43_102262</name>
</gene>
<name>A0A4R6UNW1_9BURK</name>
<dbReference type="SUPFAM" id="SSF51182">
    <property type="entry name" value="RmlC-like cupins"/>
    <property type="match status" value="1"/>
</dbReference>
<dbReference type="InterPro" id="IPR014710">
    <property type="entry name" value="RmlC-like_jellyroll"/>
</dbReference>
<accession>A0A4R6UNW1</accession>
<proteinExistence type="predicted"/>
<feature type="domain" description="(S)-ureidoglycine aminohydrolase cupin" evidence="1">
    <location>
        <begin position="45"/>
        <end position="119"/>
    </location>
</feature>
<keyword evidence="3" id="KW-1185">Reference proteome</keyword>
<evidence type="ECO:0000259" key="1">
    <source>
        <dbReference type="Pfam" id="PF05899"/>
    </source>
</evidence>
<dbReference type="InterPro" id="IPR011051">
    <property type="entry name" value="RmlC_Cupin_sf"/>
</dbReference>